<name>A0A0H3F4W2_RAHSY</name>
<keyword evidence="4" id="KW-1185">Reference proteome</keyword>
<reference evidence="1 3" key="2">
    <citation type="journal article" date="2012" name="J. Bacteriol.">
        <title>Complete Genome Sequence of Rahnella sp. Strain Y9602, a Gammaproteobacterium Isolate from Metal- and Radionuclide-Contaminated Soil.</title>
        <authorList>
            <person name="Martinez R.J."/>
            <person name="Bruce D."/>
            <person name="Detter C."/>
            <person name="Goodwin L.A."/>
            <person name="Han J."/>
            <person name="Han C.S."/>
            <person name="Held B."/>
            <person name="Land M.L."/>
            <person name="Mikhailova N."/>
            <person name="Nolan M."/>
            <person name="Pennacchio L."/>
            <person name="Pitluck S."/>
            <person name="Tapia R."/>
            <person name="Woyke T."/>
            <person name="Sobecky P.A."/>
        </authorList>
    </citation>
    <scope>NUCLEOTIDE SEQUENCE [LARGE SCALE GENOMIC DNA]</scope>
    <source>
        <strain evidence="1 3">Y9602</strain>
    </source>
</reference>
<dbReference type="AlphaFoldDB" id="A0A0H3F4W2"/>
<evidence type="ECO:0000313" key="2">
    <source>
        <dbReference type="EMBL" id="MFD3224956.1"/>
    </source>
</evidence>
<evidence type="ECO:0000313" key="1">
    <source>
        <dbReference type="EMBL" id="ADW71812.1"/>
    </source>
</evidence>
<dbReference type="Proteomes" id="UP000007257">
    <property type="component" value="Chromosome"/>
</dbReference>
<proteinExistence type="predicted"/>
<dbReference type="KEGG" id="rah:Rahaq_0182"/>
<evidence type="ECO:0000313" key="4">
    <source>
        <dbReference type="Proteomes" id="UP001598201"/>
    </source>
</evidence>
<dbReference type="GeneID" id="95419097"/>
<protein>
    <submittedName>
        <fullName evidence="1">Uncharacterized protein</fullName>
    </submittedName>
</protein>
<dbReference type="EMBL" id="CP002505">
    <property type="protein sequence ID" value="ADW71812.1"/>
    <property type="molecule type" value="Genomic_DNA"/>
</dbReference>
<sequence length="80" mass="9099" precursor="true">MHLKKFFILIESVFELFPKGQEGLLKRTSGTQQFLIEKREEITQSAACTAPSGMSLSLSQGHLMFTHNCYRAIALYKSMK</sequence>
<organism evidence="1 3">
    <name type="scientific">Rahnella sp. (strain Y9602)</name>
    <dbReference type="NCBI Taxonomy" id="2703885"/>
    <lineage>
        <taxon>Bacteria</taxon>
        <taxon>Pseudomonadati</taxon>
        <taxon>Pseudomonadota</taxon>
        <taxon>Gammaproteobacteria</taxon>
        <taxon>Enterobacterales</taxon>
        <taxon>Yersiniaceae</taxon>
        <taxon>Rahnella</taxon>
    </lineage>
</organism>
<dbReference type="eggNOG" id="ENOG50302XY">
    <property type="taxonomic scope" value="Bacteria"/>
</dbReference>
<reference evidence="2 4" key="3">
    <citation type="submission" date="2024-09" db="EMBL/GenBank/DDBJ databases">
        <title>Genomes of Rahnella.</title>
        <authorList>
            <person name="Mnguni F.C."/>
            <person name="Shin G.Y."/>
            <person name="Coutinho T."/>
        </authorList>
    </citation>
    <scope>NUCLEOTIDE SEQUENCE [LARGE SCALE GENOMIC DNA]</scope>
    <source>
        <strain evidence="2 4">20WA0057</strain>
    </source>
</reference>
<reference evidence="3" key="1">
    <citation type="submission" date="2011-01" db="EMBL/GenBank/DDBJ databases">
        <title>Complete sequence of chromosome of Rahnella sp. Y9602.</title>
        <authorList>
            <consortium name="US DOE Joint Genome Institute"/>
            <person name="Lucas S."/>
            <person name="Copeland A."/>
            <person name="Lapidus A."/>
            <person name="Cheng J.-F."/>
            <person name="Goodwin L."/>
            <person name="Pitluck S."/>
            <person name="Lu M."/>
            <person name="Detter J.C."/>
            <person name="Han C."/>
            <person name="Tapia R."/>
            <person name="Land M."/>
            <person name="Hauser L."/>
            <person name="Kyrpides N."/>
            <person name="Ivanova N."/>
            <person name="Ovchinnikova G."/>
            <person name="Pagani I."/>
            <person name="Sobecky P.A."/>
            <person name="Martinez R.J."/>
            <person name="Woyke T."/>
        </authorList>
    </citation>
    <scope>NUCLEOTIDE SEQUENCE [LARGE SCALE GENOMIC DNA]</scope>
    <source>
        <strain evidence="3">Y9602</strain>
    </source>
</reference>
<dbReference type="EMBL" id="JBHUCJ010000038">
    <property type="protein sequence ID" value="MFD3224956.1"/>
    <property type="molecule type" value="Genomic_DNA"/>
</dbReference>
<accession>A0A0H3F4W2</accession>
<gene>
    <name evidence="1" type="ordered locus">Rahaq_0182</name>
    <name evidence="2" type="ORF">ACFPK4_15550</name>
</gene>
<dbReference type="HOGENOM" id="CLU_2587180_0_0_6"/>
<dbReference type="Proteomes" id="UP001598201">
    <property type="component" value="Unassembled WGS sequence"/>
</dbReference>
<dbReference type="RefSeq" id="WP_013573530.1">
    <property type="nucleotide sequence ID" value="NC_015061.1"/>
</dbReference>
<evidence type="ECO:0000313" key="3">
    <source>
        <dbReference type="Proteomes" id="UP000007257"/>
    </source>
</evidence>